<dbReference type="Pfam" id="PF00924">
    <property type="entry name" value="MS_channel_2nd"/>
    <property type="match status" value="1"/>
</dbReference>
<dbReference type="InterPro" id="IPR023408">
    <property type="entry name" value="MscS_beta-dom_sf"/>
</dbReference>
<evidence type="ECO:0000259" key="6">
    <source>
        <dbReference type="Pfam" id="PF00924"/>
    </source>
</evidence>
<dbReference type="SUPFAM" id="SSF50182">
    <property type="entry name" value="Sm-like ribonucleoproteins"/>
    <property type="match status" value="1"/>
</dbReference>
<dbReference type="AlphaFoldDB" id="A0A6J5D741"/>
<dbReference type="GO" id="GO:0008381">
    <property type="term" value="F:mechanosensitive monoatomic ion channel activity"/>
    <property type="evidence" value="ECO:0007669"/>
    <property type="project" value="InterPro"/>
</dbReference>
<dbReference type="GO" id="GO:0071470">
    <property type="term" value="P:cellular response to osmotic stress"/>
    <property type="evidence" value="ECO:0007669"/>
    <property type="project" value="InterPro"/>
</dbReference>
<proteinExistence type="predicted"/>
<feature type="transmembrane region" description="Helical" evidence="5">
    <location>
        <begin position="58"/>
        <end position="84"/>
    </location>
</feature>
<keyword evidence="3 5" id="KW-1133">Transmembrane helix</keyword>
<feature type="transmembrane region" description="Helical" evidence="5">
    <location>
        <begin position="142"/>
        <end position="161"/>
    </location>
</feature>
<dbReference type="InterPro" id="IPR030192">
    <property type="entry name" value="YbdG"/>
</dbReference>
<evidence type="ECO:0000256" key="2">
    <source>
        <dbReference type="ARBA" id="ARBA00022692"/>
    </source>
</evidence>
<dbReference type="GO" id="GO:0005886">
    <property type="term" value="C:plasma membrane"/>
    <property type="evidence" value="ECO:0007669"/>
    <property type="project" value="TreeGrafter"/>
</dbReference>
<dbReference type="InterPro" id="IPR010920">
    <property type="entry name" value="LSM_dom_sf"/>
</dbReference>
<dbReference type="PANTHER" id="PTHR30414">
    <property type="entry name" value="MINICONDUCTANCE MECHANOSENSITIVE CHANNEL YBDG"/>
    <property type="match status" value="1"/>
</dbReference>
<reference evidence="7 8" key="1">
    <citation type="submission" date="2020-04" db="EMBL/GenBank/DDBJ databases">
        <authorList>
            <person name="De Canck E."/>
        </authorList>
    </citation>
    <scope>NUCLEOTIDE SEQUENCE [LARGE SCALE GENOMIC DNA]</scope>
    <source>
        <strain evidence="7 8">LMG 29660</strain>
    </source>
</reference>
<dbReference type="InterPro" id="IPR006685">
    <property type="entry name" value="MscS_channel_2nd"/>
</dbReference>
<keyword evidence="2 5" id="KW-0812">Transmembrane</keyword>
<sequence length="467" mass="51192">MVRRFGSRSPCIHGTCQEPDGTITVPFMCPSPGARRAAAPIQRTRRPLFAAMTLNESWFAPLVGILILLAAAGAITAVVHFLLFRVVARLARLSATRVDDALFEFGAFKWLNRIIPFVVIKLGLGAVPGIPDTAAQAADKVLFALIVFLVTMTVSATLSALEHTHRTYQRDQRDQPHLSLKGAMQLVKLVMFITAALVVIGDATGKQIGLLLSGIGAMSAVLMLIFKDTLLGLVAGVQLSSNDMLRIGDWITMPSAGADGTVIDITLNTVKVANFDHTIITVPTWKLITESYQNWRGMTEAGGRRIKRALFVDATSVRFLSNDEIERLERLTLLTDYLEDKVDAIEQWNGTLGAAGDCPANRRQLTNLGTFRAYVANYLKGHPRIRRDMTCMARQLPLTAEGIPLELYCFTDTTTWVDYESIQADLFDHLIAVLPEFGLRVYQHPSGFDMRQMAGAAQAGLQAPHAG</sequence>
<accession>A0A6J5D741</accession>
<dbReference type="Gene3D" id="2.30.30.60">
    <property type="match status" value="1"/>
</dbReference>
<feature type="transmembrane region" description="Helical" evidence="5">
    <location>
        <begin position="182"/>
        <end position="201"/>
    </location>
</feature>
<keyword evidence="4 5" id="KW-0472">Membrane</keyword>
<evidence type="ECO:0000256" key="4">
    <source>
        <dbReference type="ARBA" id="ARBA00023136"/>
    </source>
</evidence>
<evidence type="ECO:0000313" key="8">
    <source>
        <dbReference type="Proteomes" id="UP000494135"/>
    </source>
</evidence>
<feature type="transmembrane region" description="Helical" evidence="5">
    <location>
        <begin position="207"/>
        <end position="226"/>
    </location>
</feature>
<dbReference type="EMBL" id="CADIKG010000001">
    <property type="protein sequence ID" value="CAB3748466.1"/>
    <property type="molecule type" value="Genomic_DNA"/>
</dbReference>
<feature type="domain" description="Mechanosensitive ion channel MscS" evidence="6">
    <location>
        <begin position="229"/>
        <end position="296"/>
    </location>
</feature>
<comment type="subcellular location">
    <subcellularLocation>
        <location evidence="1">Membrane</location>
    </subcellularLocation>
</comment>
<dbReference type="PANTHER" id="PTHR30414:SF0">
    <property type="entry name" value="MINICONDUCTANCE MECHANOSENSITIVE CHANNEL YBDG"/>
    <property type="match status" value="1"/>
</dbReference>
<dbReference type="Proteomes" id="UP000494135">
    <property type="component" value="Unassembled WGS sequence"/>
</dbReference>
<evidence type="ECO:0000256" key="5">
    <source>
        <dbReference type="SAM" id="Phobius"/>
    </source>
</evidence>
<protein>
    <recommendedName>
        <fullName evidence="6">Mechanosensitive ion channel MscS domain-containing protein</fullName>
    </recommendedName>
</protein>
<gene>
    <name evidence="7" type="ORF">LMG29660_00916</name>
</gene>
<organism evidence="7 8">
    <name type="scientific">Burkholderia puraquae</name>
    <dbReference type="NCBI Taxonomy" id="1904757"/>
    <lineage>
        <taxon>Bacteria</taxon>
        <taxon>Pseudomonadati</taxon>
        <taxon>Pseudomonadota</taxon>
        <taxon>Betaproteobacteria</taxon>
        <taxon>Burkholderiales</taxon>
        <taxon>Burkholderiaceae</taxon>
        <taxon>Burkholderia</taxon>
        <taxon>Burkholderia cepacia complex</taxon>
    </lineage>
</organism>
<evidence type="ECO:0000313" key="7">
    <source>
        <dbReference type="EMBL" id="CAB3748466.1"/>
    </source>
</evidence>
<name>A0A6J5D741_9BURK</name>
<evidence type="ECO:0000256" key="1">
    <source>
        <dbReference type="ARBA" id="ARBA00004370"/>
    </source>
</evidence>
<evidence type="ECO:0000256" key="3">
    <source>
        <dbReference type="ARBA" id="ARBA00022989"/>
    </source>
</evidence>